<feature type="compositionally biased region" description="Polar residues" evidence="17">
    <location>
        <begin position="2139"/>
        <end position="2158"/>
    </location>
</feature>
<comment type="pathway">
    <text evidence="4">Protein modification; protein ubiquitination.</text>
</comment>
<reference evidence="22" key="1">
    <citation type="journal article" date="2020" name="J Insects Food Feed">
        <title>The yellow mealworm (Tenebrio molitor) genome: a resource for the emerging insects as food and feed industry.</title>
        <authorList>
            <person name="Eriksson T."/>
            <person name="Andere A."/>
            <person name="Kelstrup H."/>
            <person name="Emery V."/>
            <person name="Picard C."/>
        </authorList>
    </citation>
    <scope>NUCLEOTIDE SEQUENCE</scope>
    <source>
        <strain evidence="22">Stoneville</strain>
        <tissue evidence="22">Whole head</tissue>
    </source>
</reference>
<dbReference type="EMBL" id="JABDTM020028222">
    <property type="protein sequence ID" value="KAH0809303.1"/>
    <property type="molecule type" value="Genomic_DNA"/>
</dbReference>
<feature type="domain" description="UBA" evidence="18">
    <location>
        <begin position="180"/>
        <end position="222"/>
    </location>
</feature>
<evidence type="ECO:0000256" key="5">
    <source>
        <dbReference type="ARBA" id="ARBA00012485"/>
    </source>
</evidence>
<proteinExistence type="inferred from homology"/>
<keyword evidence="7" id="KW-0597">Phosphoprotein</keyword>
<dbReference type="FunFam" id="1.10.1900.10:FF:000002">
    <property type="entry name" value="E3 ubiquitin-protein ligase UBR5 isoform X1"/>
    <property type="match status" value="1"/>
</dbReference>
<evidence type="ECO:0000256" key="12">
    <source>
        <dbReference type="ARBA" id="ARBA00022833"/>
    </source>
</evidence>
<feature type="compositionally biased region" description="Polar residues" evidence="17">
    <location>
        <begin position="1656"/>
        <end position="1672"/>
    </location>
</feature>
<dbReference type="InterPro" id="IPR002004">
    <property type="entry name" value="PABP_HYD_C"/>
</dbReference>
<feature type="domain" description="HECT" evidence="19">
    <location>
        <begin position="2787"/>
        <end position="3070"/>
    </location>
</feature>
<keyword evidence="11 15" id="KW-0833">Ubl conjugation pathway</keyword>
<comment type="subcellular location">
    <subcellularLocation>
        <location evidence="3">Cytoplasm</location>
    </subcellularLocation>
    <subcellularLocation>
        <location evidence="2">Nucleus</location>
    </subcellularLocation>
</comment>
<feature type="compositionally biased region" description="Polar residues" evidence="17">
    <location>
        <begin position="981"/>
        <end position="999"/>
    </location>
</feature>
<dbReference type="Gene3D" id="2.130.10.30">
    <property type="entry name" value="Regulator of chromosome condensation 1/beta-lactamase-inhibitor protein II"/>
    <property type="match status" value="1"/>
</dbReference>
<dbReference type="GO" id="GO:0005634">
    <property type="term" value="C:nucleus"/>
    <property type="evidence" value="ECO:0007669"/>
    <property type="project" value="UniProtKB-SubCell"/>
</dbReference>
<dbReference type="FunFam" id="3.90.1750.10:FF:000046">
    <property type="entry name" value="Hyperplastic disks-like protein"/>
    <property type="match status" value="1"/>
</dbReference>
<dbReference type="GO" id="GO:0043130">
    <property type="term" value="F:ubiquitin binding"/>
    <property type="evidence" value="ECO:0007669"/>
    <property type="project" value="InterPro"/>
</dbReference>
<keyword evidence="8" id="KW-0808">Transferase</keyword>
<feature type="compositionally biased region" description="Polar residues" evidence="17">
    <location>
        <begin position="1256"/>
        <end position="1270"/>
    </location>
</feature>
<feature type="compositionally biased region" description="Gly residues" evidence="17">
    <location>
        <begin position="105"/>
        <end position="123"/>
    </location>
</feature>
<dbReference type="PANTHER" id="PTHR46276:SF1">
    <property type="entry name" value="E3 UBIQUITIN-PROTEIN LIGASE UBR5"/>
    <property type="match status" value="1"/>
</dbReference>
<dbReference type="GO" id="GO:0008270">
    <property type="term" value="F:zinc ion binding"/>
    <property type="evidence" value="ECO:0007669"/>
    <property type="project" value="UniProtKB-KW"/>
</dbReference>
<dbReference type="PROSITE" id="PS50237">
    <property type="entry name" value="HECT"/>
    <property type="match status" value="1"/>
</dbReference>
<dbReference type="EC" id="2.3.2.26" evidence="5"/>
<keyword evidence="12" id="KW-0862">Zinc</keyword>
<dbReference type="InterPro" id="IPR047503">
    <property type="entry name" value="UBR-box_UBR5"/>
</dbReference>
<dbReference type="PROSITE" id="PS51309">
    <property type="entry name" value="PABC"/>
    <property type="match status" value="1"/>
</dbReference>
<dbReference type="InterPro" id="IPR015940">
    <property type="entry name" value="UBA"/>
</dbReference>
<dbReference type="SMART" id="SM00119">
    <property type="entry name" value="HECTc"/>
    <property type="match status" value="1"/>
</dbReference>
<evidence type="ECO:0000256" key="4">
    <source>
        <dbReference type="ARBA" id="ARBA00004906"/>
    </source>
</evidence>
<dbReference type="Gene3D" id="1.10.1900.10">
    <property type="entry name" value="c-terminal domain of poly(a) binding protein"/>
    <property type="match status" value="1"/>
</dbReference>
<feature type="compositionally biased region" description="Polar residues" evidence="17">
    <location>
        <begin position="616"/>
        <end position="625"/>
    </location>
</feature>
<keyword evidence="9" id="KW-0479">Metal-binding</keyword>
<sequence length="3070" mass="337331">MENGTDDTPVEVFVRGNLQKRSARVALDGAIEPMRPGLKEVADRINRLGHNTHPGLASLRSGIKKICLGPTYIALLLDDGRVCRVSYNVLSDRLDLSKNDSTKNSGGGATGGSGSGGAGGGGSSKPTGSGRQMPRTRARIMRSNTAIRGGSNSGGRGAPVIIGTSSSSSGRPMVTVPAPYVPEELVSQAQVVLQGKSRNLIIRELQRTNLDVNLAVNNLLSRDDEEGEEGDDAADSYVPEDLISLLDGGFHTDHSVIIDADAMFSEDMFGYSGIRNRGSGRSRLADRDAPPNNSSNSDRDRENFSRWRDRQYFGPRRWLETALRENPYEKDSDHKKKDNACPLWISDDLEFWPESAPKFVQIASLYSELIALSTNGQIFQWRWNDSEPYRHPENSNIHHPKTVPLSLMGEKVVHLSACSTRCSVATENGKVATWLDELLAPAAAKLEHSAQAYSEFQTDKITSLYTCPLYTVAKLESGALYWWGVLPFAQRKRLWEKYRTKCRKQRPSSNQSEIVTGSQVCMKNSPMYQAGAIGFTVAAGVPKVGQLQNAAWTLSDTCTFKIINVQTNGTLSSDKSRDASVPGPSGLSNLSSKSSSNKENADRLDMPPPPSPASSTCSDTGSITNSHKRQKRMTVSGSDTGTEQRKDEEEWLLRNVIFVEDVRSVPAGRVLKVDGAYAAVRFPSGHSRDRDSKDADDIFQDCRLMRKDDLQVIKSSSNSRVPDCFQKTPRRIQISDNGNQILTIAIDGQGIHAIVRNGTKLSYVVYNVSSGRVEQDNPFPSDTASFMGLYPNLINLICAGESSETILILRDGNSTIYPLSKDCADAIRDPQCLDLPPVKCLTAGTFGLSGTGLNMKNQVAIVVFALEQQLLMPKILRCDIDGVRQVLAQLDTDMILPIAESNGSSVPNILNERCDGNRNIFHAVVNMCTPTSNKDSENETSKAASNPGLDCIDAITNAVGPRSVTLRDMMHRSVRRERELNNSNPADQHSFVQEEQLPTHSWAPESFDVTSGDEDSLMGLGSSAANKGGGNSNNAPTNLVVDPVERRSNAMQILHALLYDSAALEPHLIELLCAKDAQGQTPFMLAVSSRSYPAALEIFERIVRLGTRQEREEMIFPKGSNPDHSPLHVLCCNDTCSFTWTGAEHINQDIFECRTCGLTGTLCCCTECARVCHKGHDCKLKRTSPTAYCDCWEKCKCKALIMGNQAVRYELLMRLVKETDLVCLPNSRGESILLFLVQTVGRQNQEQRQFRHTRPRTASANSRNKTPSSDIETDMPEHDLEPPRFSRKALECLLGDWKAVQSMIMSGTRDVSETQFTDQPYVSKQTGTALLDKFSLCFLVKCQMVIDVLLETLIREMKNPDAKQAQYATMVSRRFVRSVVRIFVVFTIEMAPNSTKRRSLSNQNQPLTKCRKIFQSLSKLSIEELCESADAIMAPVRLGVARPTAPFSLATSANDILNGSEELFLVDPLAPSGSSRSGAGSSSMPRFPFLAEAVRRAAANARDLLNNVNDGESMAIDNDDDNASEHEDVPADRELPITVRQSSLNENETVEAAPYQQESRGIQGEESDPELDLLAETESDSDDNHSNQDAASAQRSVQTGATAGSDTGGMLLFPEDESGESSQQEEEESEAGETDEQDTEDYTLTDEQLERRRSRYSNTTGHGQRSNLAPQNMQWAIRSREASRSAGVRLANGSNLVFIDPSSLRRSTTGSTAVAASSEPVAMSTSASSLARAFGAIIRQITDLLSSMPDLNQALSTVAHMEVSQDDIYNIQIYLEFRLKPTWDWLLTVMDATEAQLKFGASLTNSLDPSSPGHPLNTGISAGGAHRNQPASTLASLVTGNSSSSLRSGHRGHTISGSSGTRLVGFTTNVESSRTRPERDSVDAHAARREFLSYCLSLMRAHNNEHLDSLPILDVSALKHVAYVFDALIYFMRSGSSDRSDSDLRREGFSLPLWNDQDENENEEAEEDIAVAMETESLEDQDVSNLATISSTLNSSSLQGGSGKGRKHSFFQRSESTLCLGCPPPDPFETPMSEALPLADQPHLLQPNARREDLFGIPKQPITLTSTGGVSTNPLESLPTKLSLSTRTTDLAMSQPAKANHPISQSLNVMGPNPLIYPQNYNPEAEPSEGRSAREVHVQTENAPNPSNYDAMPSTSSEEVPVKPHRNLQTFESLLAAVKNEIGESSKDTNTPQDLSRREQNQAEPPSDHKVEQPLQFSPFVAPNLLAAIGLEQEAPPAARPQIIVSPKKTLESSYQEQEGVSSGANEGSQDFTSQSTSTTTQSGSSTPSTSSSRSPSKSVIVRAGSSMVSVEHGRNNDTCAGVEFRKRITGSSNRKVLSDDFGLSSFEPRTDTKPTIFSDIKNGDFRLAVEKKVKASVGHGNPQKSGDTGVMMSVDSQQPETLENQEISANVTVVTTPSVNPEMLRPTIGQSVSHDLLLGRWRLSLDLFGRVFMEDVGLEPGSIVSELGGFPVKEAKFRRDMEKLRNNQQKDLTLSKMERDRTQLLLMTFKELNTQYNSYNRRNSSSPPLAVNRVKVTFKDEPGEGSGVARSFYTAIAEAILSNEKLPNLESAQVDNKYSQYSVLQRLRRDRDVLRRTVPMRGSNRSREHRRTMNVDARPFVPSDSFHSDAPSMPDLSTSSSNPSGSGGQSSSSRNEQLSAHQQQLGDRLYPKVYNLHPNFAGRITGMLLELSPAQLLLLLASEDSLRAKVEEAVEMILAHLHSQQELTSEALLELDVFTLTDRNSSRKVAGRSGSNDNSVVEENGQDEEDNAPLFYCPGKRGFYAPRQGKATFERLNAFRNVGRLLGLCLLQNELCPIFLTRHVLKSILGRPIKFHDLAFFDPVVYESLRQLVVDAETKDCNNLFTTLDLNFTIDLSPEEGGGTVELMPGGKDIEVTSSNVYDYVRKYAKYRMIKVQEKAIDSIRTGVLDVLPEGSLDSLTAEDLRLLLNGVGDINVAVLISYTSFNDESGENSERLVKFKRWLWSIVEKMTHLERQDLVYFWTGSPALPASEDGFQPMPSVTIRPADDAHLPTANTCISRLYIPLYSSRAVLRQKLLLAIKTKNFGFV</sequence>
<evidence type="ECO:0000313" key="22">
    <source>
        <dbReference type="EMBL" id="KAH0809303.1"/>
    </source>
</evidence>
<dbReference type="SMART" id="SM00517">
    <property type="entry name" value="PolyA"/>
    <property type="match status" value="1"/>
</dbReference>
<comment type="similarity">
    <text evidence="14">Belongs to the UBR5 family.</text>
</comment>
<dbReference type="PROSITE" id="PS51157">
    <property type="entry name" value="ZF_UBR"/>
    <property type="match status" value="1"/>
</dbReference>
<dbReference type="InterPro" id="IPR035983">
    <property type="entry name" value="Hect_E3_ubiquitin_ligase"/>
</dbReference>
<comment type="caution">
    <text evidence="22">The sequence shown here is derived from an EMBL/GenBank/DDBJ whole genome shotgun (WGS) entry which is preliminary data.</text>
</comment>
<dbReference type="SUPFAM" id="SSF56204">
    <property type="entry name" value="Hect, E3 ligase catalytic domain"/>
    <property type="match status" value="1"/>
</dbReference>
<keyword evidence="23" id="KW-1185">Reference proteome</keyword>
<feature type="region of interest" description="Disordered" evidence="17">
    <location>
        <begin position="1510"/>
        <end position="1672"/>
    </location>
</feature>
<dbReference type="CDD" id="cd19675">
    <property type="entry name" value="UBR-box_UBR5"/>
    <property type="match status" value="1"/>
</dbReference>
<evidence type="ECO:0000259" key="21">
    <source>
        <dbReference type="PROSITE" id="PS51309"/>
    </source>
</evidence>
<feature type="domain" description="UBR-type" evidence="20">
    <location>
        <begin position="1134"/>
        <end position="1202"/>
    </location>
</feature>
<dbReference type="InterPro" id="IPR003126">
    <property type="entry name" value="Znf_UBR"/>
</dbReference>
<dbReference type="GO" id="GO:0003723">
    <property type="term" value="F:RNA binding"/>
    <property type="evidence" value="ECO:0007669"/>
    <property type="project" value="InterPro"/>
</dbReference>
<protein>
    <recommendedName>
        <fullName evidence="5">HECT-type E3 ubiquitin transferase</fullName>
        <ecNumber evidence="5">2.3.2.26</ecNumber>
    </recommendedName>
</protein>
<feature type="region of interest" description="Disordered" evidence="17">
    <location>
        <begin position="571"/>
        <end position="647"/>
    </location>
</feature>
<dbReference type="GO" id="GO:0000209">
    <property type="term" value="P:protein polyubiquitination"/>
    <property type="evidence" value="ECO:0007669"/>
    <property type="project" value="TreeGrafter"/>
</dbReference>
<evidence type="ECO:0000259" key="20">
    <source>
        <dbReference type="PROSITE" id="PS51157"/>
    </source>
</evidence>
<feature type="zinc finger region" description="UBR-type" evidence="16">
    <location>
        <begin position="1134"/>
        <end position="1202"/>
    </location>
</feature>
<evidence type="ECO:0000256" key="11">
    <source>
        <dbReference type="ARBA" id="ARBA00022786"/>
    </source>
</evidence>
<evidence type="ECO:0000256" key="1">
    <source>
        <dbReference type="ARBA" id="ARBA00000885"/>
    </source>
</evidence>
<evidence type="ECO:0000313" key="23">
    <source>
        <dbReference type="Proteomes" id="UP000719412"/>
    </source>
</evidence>
<dbReference type="InterPro" id="IPR024725">
    <property type="entry name" value="UBR5_UBA"/>
</dbReference>
<dbReference type="Gene3D" id="1.10.8.10">
    <property type="entry name" value="DNA helicase RuvA subunit, C-terminal domain"/>
    <property type="match status" value="1"/>
</dbReference>
<keyword evidence="6" id="KW-0963">Cytoplasm</keyword>
<keyword evidence="13" id="KW-0539">Nucleus</keyword>
<dbReference type="Gene3D" id="3.30.2410.10">
    <property type="entry name" value="Hect, E3 ligase catalytic domain"/>
    <property type="match status" value="1"/>
</dbReference>
<evidence type="ECO:0000256" key="14">
    <source>
        <dbReference type="ARBA" id="ARBA00061431"/>
    </source>
</evidence>
<name>A0A8J6L7Y1_TENMO</name>
<feature type="region of interest" description="Disordered" evidence="17">
    <location>
        <begin position="2747"/>
        <end position="2773"/>
    </location>
</feature>
<feature type="compositionally biased region" description="Acidic residues" evidence="17">
    <location>
        <begin position="1565"/>
        <end position="1581"/>
    </location>
</feature>
<evidence type="ECO:0000256" key="3">
    <source>
        <dbReference type="ARBA" id="ARBA00004496"/>
    </source>
</evidence>
<feature type="region of interest" description="Disordered" evidence="17">
    <location>
        <begin position="1806"/>
        <end position="1828"/>
    </location>
</feature>
<feature type="domain" description="PABC" evidence="21">
    <location>
        <begin position="2646"/>
        <end position="2723"/>
    </location>
</feature>
<evidence type="ECO:0000256" key="6">
    <source>
        <dbReference type="ARBA" id="ARBA00022490"/>
    </source>
</evidence>
<dbReference type="SUPFAM" id="SSF50985">
    <property type="entry name" value="RCC1/BLIP-II"/>
    <property type="match status" value="1"/>
</dbReference>
<dbReference type="PROSITE" id="PS50030">
    <property type="entry name" value="UBA"/>
    <property type="match status" value="1"/>
</dbReference>
<evidence type="ECO:0000256" key="13">
    <source>
        <dbReference type="ARBA" id="ARBA00023242"/>
    </source>
</evidence>
<comment type="catalytic activity">
    <reaction evidence="1">
        <text>S-ubiquitinyl-[E2 ubiquitin-conjugating enzyme]-L-cysteine + [acceptor protein]-L-lysine = [E2 ubiquitin-conjugating enzyme]-L-cysteine + N(6)-ubiquitinyl-[acceptor protein]-L-lysine.</text>
        <dbReference type="EC" id="2.3.2.26"/>
    </reaction>
</comment>
<feature type="compositionally biased region" description="Polar residues" evidence="17">
    <location>
        <begin position="2655"/>
        <end position="2665"/>
    </location>
</feature>
<dbReference type="InterPro" id="IPR009091">
    <property type="entry name" value="RCC1/BLIP-II"/>
</dbReference>
<evidence type="ECO:0000256" key="2">
    <source>
        <dbReference type="ARBA" id="ARBA00004123"/>
    </source>
</evidence>
<dbReference type="InterPro" id="IPR036053">
    <property type="entry name" value="PABP-dom"/>
</dbReference>
<gene>
    <name evidence="22" type="ORF">GEV33_013490</name>
</gene>
<feature type="region of interest" description="Disordered" evidence="17">
    <location>
        <begin position="96"/>
        <end position="136"/>
    </location>
</feature>
<feature type="active site" description="Glycyl thioester intermediate" evidence="15">
    <location>
        <position position="3039"/>
    </location>
</feature>
<feature type="region of interest" description="Disordered" evidence="17">
    <location>
        <begin position="2250"/>
        <end position="2300"/>
    </location>
</feature>
<dbReference type="PANTHER" id="PTHR46276">
    <property type="entry name" value="E3 UBIQUITIN-PROTEIN LIGASE UBR5"/>
    <property type="match status" value="1"/>
</dbReference>
<evidence type="ECO:0000256" key="10">
    <source>
        <dbReference type="ARBA" id="ARBA00022771"/>
    </source>
</evidence>
<feature type="compositionally biased region" description="Polar residues" evidence="17">
    <location>
        <begin position="1587"/>
        <end position="1605"/>
    </location>
</feature>
<dbReference type="InterPro" id="IPR000569">
    <property type="entry name" value="HECT_dom"/>
</dbReference>
<dbReference type="Gene3D" id="3.90.1750.10">
    <property type="entry name" value="Hect, E3 ligase catalytic domains"/>
    <property type="match status" value="2"/>
</dbReference>
<dbReference type="SUPFAM" id="SSF63570">
    <property type="entry name" value="PABC (PABP) domain"/>
    <property type="match status" value="1"/>
</dbReference>
<feature type="compositionally biased region" description="Low complexity" evidence="17">
    <location>
        <begin position="2273"/>
        <end position="2299"/>
    </location>
</feature>
<dbReference type="FunFam" id="3.30.2410.10:FF:000008">
    <property type="entry name" value="Putative E3 ubiquitin-protein ligase UBR5"/>
    <property type="match status" value="1"/>
</dbReference>
<dbReference type="GO" id="GO:0005737">
    <property type="term" value="C:cytoplasm"/>
    <property type="evidence" value="ECO:0007669"/>
    <property type="project" value="UniProtKB-SubCell"/>
</dbReference>
<feature type="region of interest" description="Disordered" evidence="17">
    <location>
        <begin position="2182"/>
        <end position="2213"/>
    </location>
</feature>
<reference evidence="22" key="2">
    <citation type="submission" date="2021-08" db="EMBL/GenBank/DDBJ databases">
        <authorList>
            <person name="Eriksson T."/>
        </authorList>
    </citation>
    <scope>NUCLEOTIDE SEQUENCE</scope>
    <source>
        <strain evidence="22">Stoneville</strain>
        <tissue evidence="22">Whole head</tissue>
    </source>
</reference>
<accession>A0A8J6L7Y1</accession>
<evidence type="ECO:0000256" key="17">
    <source>
        <dbReference type="SAM" id="MobiDB-lite"/>
    </source>
</evidence>
<dbReference type="Pfam" id="PF00632">
    <property type="entry name" value="HECT"/>
    <property type="match status" value="1"/>
</dbReference>
<feature type="region of interest" description="Disordered" evidence="17">
    <location>
        <begin position="2595"/>
        <end position="2665"/>
    </location>
</feature>
<feature type="region of interest" description="Disordered" evidence="17">
    <location>
        <begin position="1246"/>
        <end position="1278"/>
    </location>
</feature>
<dbReference type="SMART" id="SM00396">
    <property type="entry name" value="ZnF_UBR1"/>
    <property type="match status" value="1"/>
</dbReference>
<evidence type="ECO:0000259" key="18">
    <source>
        <dbReference type="PROSITE" id="PS50030"/>
    </source>
</evidence>
<feature type="compositionally biased region" description="Low complexity" evidence="17">
    <location>
        <begin position="582"/>
        <end position="598"/>
    </location>
</feature>
<dbReference type="GO" id="GO:0034450">
    <property type="term" value="F:ubiquitin-ubiquitin ligase activity"/>
    <property type="evidence" value="ECO:0007669"/>
    <property type="project" value="TreeGrafter"/>
</dbReference>
<feature type="compositionally biased region" description="Basic and acidic residues" evidence="17">
    <location>
        <begin position="2128"/>
        <end position="2138"/>
    </location>
</feature>
<dbReference type="FunFam" id="3.30.2160.10:FF:000006">
    <property type="entry name" value="E3 ubiquitin-protein ligase UBR5 isoform X2"/>
    <property type="match status" value="1"/>
</dbReference>
<dbReference type="FunFam" id="1.10.8.10:FF:000009">
    <property type="entry name" value="Putative E3 ubiquitin-protein ligase UBR5"/>
    <property type="match status" value="1"/>
</dbReference>
<evidence type="ECO:0000256" key="9">
    <source>
        <dbReference type="ARBA" id="ARBA00022723"/>
    </source>
</evidence>
<feature type="compositionally biased region" description="Basic and acidic residues" evidence="17">
    <location>
        <begin position="2195"/>
        <end position="2212"/>
    </location>
</feature>
<feature type="compositionally biased region" description="Low complexity" evidence="17">
    <location>
        <begin position="2632"/>
        <end position="2654"/>
    </location>
</feature>
<evidence type="ECO:0000256" key="15">
    <source>
        <dbReference type="PROSITE-ProRule" id="PRU00104"/>
    </source>
</evidence>
<feature type="compositionally biased region" description="Polar residues" evidence="17">
    <location>
        <begin position="2252"/>
        <end position="2272"/>
    </location>
</feature>
<evidence type="ECO:0000259" key="19">
    <source>
        <dbReference type="PROSITE" id="PS50237"/>
    </source>
</evidence>
<dbReference type="CDD" id="cd14423">
    <property type="entry name" value="CUE_UBR5"/>
    <property type="match status" value="1"/>
</dbReference>
<organism evidence="22 23">
    <name type="scientific">Tenebrio molitor</name>
    <name type="common">Yellow mealworm beetle</name>
    <dbReference type="NCBI Taxonomy" id="7067"/>
    <lineage>
        <taxon>Eukaryota</taxon>
        <taxon>Metazoa</taxon>
        <taxon>Ecdysozoa</taxon>
        <taxon>Arthropoda</taxon>
        <taxon>Hexapoda</taxon>
        <taxon>Insecta</taxon>
        <taxon>Pterygota</taxon>
        <taxon>Neoptera</taxon>
        <taxon>Endopterygota</taxon>
        <taxon>Coleoptera</taxon>
        <taxon>Polyphaga</taxon>
        <taxon>Cucujiformia</taxon>
        <taxon>Tenebrionidae</taxon>
        <taxon>Tenebrio</taxon>
    </lineage>
</organism>
<dbReference type="Pfam" id="PF00658">
    <property type="entry name" value="MLLE"/>
    <property type="match status" value="1"/>
</dbReference>
<feature type="compositionally biased region" description="Acidic residues" evidence="17">
    <location>
        <begin position="1614"/>
        <end position="1644"/>
    </location>
</feature>
<dbReference type="Pfam" id="PF11547">
    <property type="entry name" value="E3_UbLigase_EDD"/>
    <property type="match status" value="1"/>
</dbReference>
<dbReference type="Proteomes" id="UP000719412">
    <property type="component" value="Unassembled WGS sequence"/>
</dbReference>
<evidence type="ECO:0000256" key="16">
    <source>
        <dbReference type="PROSITE-ProRule" id="PRU00508"/>
    </source>
</evidence>
<feature type="region of interest" description="Disordered" evidence="17">
    <location>
        <begin position="976"/>
        <end position="1036"/>
    </location>
</feature>
<keyword evidence="10" id="KW-0863">Zinc-finger</keyword>
<dbReference type="Gene3D" id="3.30.2160.10">
    <property type="entry name" value="Hect, E3 ligase catalytic domain"/>
    <property type="match status" value="1"/>
</dbReference>
<feature type="region of interest" description="Disordered" evidence="17">
    <location>
        <begin position="280"/>
        <end position="302"/>
    </location>
</feature>
<evidence type="ECO:0000256" key="7">
    <source>
        <dbReference type="ARBA" id="ARBA00022553"/>
    </source>
</evidence>
<dbReference type="GO" id="GO:0090263">
    <property type="term" value="P:positive regulation of canonical Wnt signaling pathway"/>
    <property type="evidence" value="ECO:0007669"/>
    <property type="project" value="TreeGrafter"/>
</dbReference>
<evidence type="ECO:0000256" key="8">
    <source>
        <dbReference type="ARBA" id="ARBA00022679"/>
    </source>
</evidence>
<feature type="region of interest" description="Disordered" evidence="17">
    <location>
        <begin position="2120"/>
        <end position="2162"/>
    </location>
</feature>
<feature type="compositionally biased region" description="Basic and acidic residues" evidence="17">
    <location>
        <begin position="1523"/>
        <end position="1535"/>
    </location>
</feature>